<reference evidence="2 3" key="1">
    <citation type="submission" date="2020-05" db="EMBL/GenBank/DDBJ databases">
        <title>Erythrobacter mangrovi sp. nov., isolated from rhizosphere soil of mangrove plant (Kandelia candel).</title>
        <authorList>
            <person name="Ye Y.H."/>
        </authorList>
    </citation>
    <scope>NUCLEOTIDE SEQUENCE [LARGE SCALE GENOMIC DNA]</scope>
    <source>
        <strain evidence="2 3">EB310</strain>
    </source>
</reference>
<dbReference type="KEGG" id="emv:HQR01_12080"/>
<dbReference type="AlphaFoldDB" id="A0A7D4B8N0"/>
<dbReference type="PANTHER" id="PTHR33490:SF12">
    <property type="entry name" value="BLL5557 PROTEIN"/>
    <property type="match status" value="1"/>
</dbReference>
<evidence type="ECO:0000313" key="3">
    <source>
        <dbReference type="Proteomes" id="UP000504693"/>
    </source>
</evidence>
<accession>A0A7D4B8N0</accession>
<dbReference type="EMBL" id="CP053921">
    <property type="protein sequence ID" value="QKG72043.1"/>
    <property type="molecule type" value="Genomic_DNA"/>
</dbReference>
<dbReference type="InterPro" id="IPR038765">
    <property type="entry name" value="Papain-like_cys_pep_sf"/>
</dbReference>
<dbReference type="InterPro" id="IPR002931">
    <property type="entry name" value="Transglutaminase-like"/>
</dbReference>
<dbReference type="Pfam" id="PF01841">
    <property type="entry name" value="Transglut_core"/>
    <property type="match status" value="1"/>
</dbReference>
<name>A0A7D4B8N0_9SPHN</name>
<feature type="domain" description="Transglutaminase-like" evidence="1">
    <location>
        <begin position="158"/>
        <end position="225"/>
    </location>
</feature>
<dbReference type="Gene3D" id="3.10.620.30">
    <property type="match status" value="1"/>
</dbReference>
<dbReference type="PANTHER" id="PTHR33490">
    <property type="entry name" value="BLR5614 PROTEIN-RELATED"/>
    <property type="match status" value="1"/>
</dbReference>
<dbReference type="SUPFAM" id="SSF54001">
    <property type="entry name" value="Cysteine proteinases"/>
    <property type="match status" value="1"/>
</dbReference>
<dbReference type="SMART" id="SM00460">
    <property type="entry name" value="TGc"/>
    <property type="match status" value="1"/>
</dbReference>
<dbReference type="RefSeq" id="WP_173215103.1">
    <property type="nucleotide sequence ID" value="NZ_CP053921.1"/>
</dbReference>
<dbReference type="Gene3D" id="2.60.40.2250">
    <property type="match status" value="1"/>
</dbReference>
<organism evidence="2 3">
    <name type="scientific">Erythrobacter mangrovi</name>
    <dbReference type="NCBI Taxonomy" id="2739433"/>
    <lineage>
        <taxon>Bacteria</taxon>
        <taxon>Pseudomonadati</taxon>
        <taxon>Pseudomonadota</taxon>
        <taxon>Alphaproteobacteria</taxon>
        <taxon>Sphingomonadales</taxon>
        <taxon>Erythrobacteraceae</taxon>
        <taxon>Erythrobacter/Porphyrobacter group</taxon>
        <taxon>Erythrobacter</taxon>
    </lineage>
</organism>
<keyword evidence="3" id="KW-1185">Reference proteome</keyword>
<evidence type="ECO:0000259" key="1">
    <source>
        <dbReference type="SMART" id="SM00460"/>
    </source>
</evidence>
<evidence type="ECO:0000313" key="2">
    <source>
        <dbReference type="EMBL" id="QKG72043.1"/>
    </source>
</evidence>
<protein>
    <submittedName>
        <fullName evidence="2">Transglutaminase family protein</fullName>
    </submittedName>
</protein>
<sequence length="265" mass="27995">MTLNLETEFTFDVEQATDVLLQFEAAVLESQAIESSQTLISPALALTRVTAEAGIGERIWLPASGMVSVRYSASVKITRSQPALADLDAIAPHDLPAEAVAYLLDSRYCPAEQFQAFVDDEFGTLSGGARIDAIRAWIASNFTYASGSSGPETGAVDSFVARRGVCRDYAHVLISLARASAIPARYVSCYAPGVDPPDFHAVVEVFLAEPSGAGVGAWHLVDATGMADPCETAIIGVGRDAADVSFLTSFGPSNFGSLLVRVTKE</sequence>
<proteinExistence type="predicted"/>
<gene>
    <name evidence="2" type="ORF">HQR01_12080</name>
</gene>
<dbReference type="Proteomes" id="UP000504693">
    <property type="component" value="Chromosome"/>
</dbReference>